<organism evidence="1 2">
    <name type="scientific">Diaporthe helianthi</name>
    <dbReference type="NCBI Taxonomy" id="158607"/>
    <lineage>
        <taxon>Eukaryota</taxon>
        <taxon>Fungi</taxon>
        <taxon>Dikarya</taxon>
        <taxon>Ascomycota</taxon>
        <taxon>Pezizomycotina</taxon>
        <taxon>Sordariomycetes</taxon>
        <taxon>Sordariomycetidae</taxon>
        <taxon>Diaporthales</taxon>
        <taxon>Diaporthaceae</taxon>
        <taxon>Diaporthe</taxon>
    </lineage>
</organism>
<evidence type="ECO:0000313" key="1">
    <source>
        <dbReference type="EMBL" id="POS72907.1"/>
    </source>
</evidence>
<proteinExistence type="predicted"/>
<comment type="caution">
    <text evidence="1">The sequence shown here is derived from an EMBL/GenBank/DDBJ whole genome shotgun (WGS) entry which is preliminary data.</text>
</comment>
<keyword evidence="2" id="KW-1185">Reference proteome</keyword>
<evidence type="ECO:0000313" key="2">
    <source>
        <dbReference type="Proteomes" id="UP000094444"/>
    </source>
</evidence>
<dbReference type="EMBL" id="MAVT02000899">
    <property type="protein sequence ID" value="POS72907.1"/>
    <property type="molecule type" value="Genomic_DNA"/>
</dbReference>
<reference evidence="1" key="1">
    <citation type="submission" date="2017-09" db="EMBL/GenBank/DDBJ databases">
        <title>Polyketide synthases of a Diaporthe helianthi virulent isolate.</title>
        <authorList>
            <person name="Baroncelli R."/>
        </authorList>
    </citation>
    <scope>NUCLEOTIDE SEQUENCE [LARGE SCALE GENOMIC DNA]</scope>
    <source>
        <strain evidence="1">7/96</strain>
    </source>
</reference>
<accession>A0A2P5HRQ2</accession>
<gene>
    <name evidence="1" type="ORF">DHEL01_v208697</name>
</gene>
<protein>
    <submittedName>
        <fullName evidence="1">Uncharacterized protein</fullName>
    </submittedName>
</protein>
<name>A0A2P5HRQ2_DIAHE</name>
<dbReference type="OrthoDB" id="5230569at2759"/>
<sequence>MTSEEIKDTIVVAWPPKPQVDGDETAVTKTTTVKTTPTLIIAAPTAIGTSATPSPPRQIKRPPMRVCGFCRPYLGPNGVCGHVREHQNFA</sequence>
<dbReference type="InParanoid" id="A0A2P5HRQ2"/>
<dbReference type="Proteomes" id="UP000094444">
    <property type="component" value="Unassembled WGS sequence"/>
</dbReference>
<dbReference type="AlphaFoldDB" id="A0A2P5HRQ2"/>